<dbReference type="InterPro" id="IPR036514">
    <property type="entry name" value="SGNH_hydro_sf"/>
</dbReference>
<dbReference type="OrthoDB" id="42638at2759"/>
<evidence type="ECO:0000256" key="1">
    <source>
        <dbReference type="ARBA" id="ARBA00022801"/>
    </source>
</evidence>
<evidence type="ECO:0000259" key="3">
    <source>
        <dbReference type="Pfam" id="PF03629"/>
    </source>
</evidence>
<reference evidence="4 5" key="1">
    <citation type="submission" date="2020-04" db="EMBL/GenBank/DDBJ databases">
        <authorList>
            <person name="Alioto T."/>
            <person name="Alioto T."/>
            <person name="Gomez Garrido J."/>
        </authorList>
    </citation>
    <scope>NUCLEOTIDE SEQUENCE [LARGE SCALE GENOMIC DNA]</scope>
</reference>
<evidence type="ECO:0000313" key="5">
    <source>
        <dbReference type="Proteomes" id="UP000494165"/>
    </source>
</evidence>
<dbReference type="GO" id="GO:0001681">
    <property type="term" value="F:sialate O-acetylesterase activity"/>
    <property type="evidence" value="ECO:0007669"/>
    <property type="project" value="InterPro"/>
</dbReference>
<organism evidence="4 5">
    <name type="scientific">Cloeon dipterum</name>
    <dbReference type="NCBI Taxonomy" id="197152"/>
    <lineage>
        <taxon>Eukaryota</taxon>
        <taxon>Metazoa</taxon>
        <taxon>Ecdysozoa</taxon>
        <taxon>Arthropoda</taxon>
        <taxon>Hexapoda</taxon>
        <taxon>Insecta</taxon>
        <taxon>Pterygota</taxon>
        <taxon>Palaeoptera</taxon>
        <taxon>Ephemeroptera</taxon>
        <taxon>Pisciforma</taxon>
        <taxon>Baetidae</taxon>
        <taxon>Cloeon</taxon>
    </lineage>
</organism>
<keyword evidence="1" id="KW-0378">Hydrolase</keyword>
<protein>
    <recommendedName>
        <fullName evidence="3">Sialate O-acetylesterase domain-containing protein</fullName>
    </recommendedName>
</protein>
<keyword evidence="2" id="KW-0732">Signal</keyword>
<dbReference type="GO" id="GO:0005975">
    <property type="term" value="P:carbohydrate metabolic process"/>
    <property type="evidence" value="ECO:0007669"/>
    <property type="project" value="TreeGrafter"/>
</dbReference>
<dbReference type="Proteomes" id="UP000494165">
    <property type="component" value="Unassembled WGS sequence"/>
</dbReference>
<dbReference type="PANTHER" id="PTHR22901">
    <property type="entry name" value="SIALATE O-ACETYLESTERASE"/>
    <property type="match status" value="1"/>
</dbReference>
<dbReference type="AlphaFoldDB" id="A0A8S1D4F5"/>
<dbReference type="EMBL" id="CADEPI010000138">
    <property type="protein sequence ID" value="CAB3377026.1"/>
    <property type="molecule type" value="Genomic_DNA"/>
</dbReference>
<name>A0A8S1D4F5_9INSE</name>
<dbReference type="Gene3D" id="3.40.50.1110">
    <property type="entry name" value="SGNH hydrolase"/>
    <property type="match status" value="1"/>
</dbReference>
<feature type="domain" description="Sialate O-acetylesterase" evidence="3">
    <location>
        <begin position="109"/>
        <end position="286"/>
    </location>
</feature>
<dbReference type="Pfam" id="PF03629">
    <property type="entry name" value="SASA"/>
    <property type="match status" value="1"/>
</dbReference>
<gene>
    <name evidence="4" type="ORF">CLODIP_2_CD13700</name>
</gene>
<comment type="caution">
    <text evidence="4">The sequence shown here is derived from an EMBL/GenBank/DDBJ whole genome shotgun (WGS) entry which is preliminary data.</text>
</comment>
<proteinExistence type="predicted"/>
<evidence type="ECO:0000256" key="2">
    <source>
        <dbReference type="SAM" id="SignalP"/>
    </source>
</evidence>
<keyword evidence="5" id="KW-1185">Reference proteome</keyword>
<dbReference type="InterPro" id="IPR005181">
    <property type="entry name" value="SASA"/>
</dbReference>
<evidence type="ECO:0000313" key="4">
    <source>
        <dbReference type="EMBL" id="CAB3377026.1"/>
    </source>
</evidence>
<dbReference type="SUPFAM" id="SSF52266">
    <property type="entry name" value="SGNH hydrolase"/>
    <property type="match status" value="1"/>
</dbReference>
<dbReference type="PANTHER" id="PTHR22901:SF0">
    <property type="entry name" value="SIALATE O-ACETYLESTERASE"/>
    <property type="match status" value="1"/>
</dbReference>
<sequence>MKILLILVSFALVHANGQELAEFRLASYYTNNMVLQMEPKSAVIWGYGQPDAEAVISYESNRLSTTIDANGEWSITLPPHPPSESIDFAVQQISSFGMVTIPLKAAFGDVWVCSGQSNMAMSLNLIYNASEEINKTIANYQHFRLRKVSRNTSLDVELDEATFNYDWTAPEEERVPNFSALCILFAERLSDAVNAAFPIGLIDATWPGTRIEAWSSSRVLEYCNTPLATNETNRNADSALWNAMIAPLTRTSVKGAIWLQGEQNIDYNEDYYACHILTLVNDWKRTFFQGELAGENGVAFPFGVVQNGPVWINYNYKWGDIRWHQTVDLGVLPNALLPDAFTAASYDLTDHLSPTGSIHPRDKQTVADRLANAARRLIYNENLSLYGPVPVSVDQLAADSRTITYDRNVKLVGAAGFAFQLPDGNYELSDVIASTANSVTVAVNSTAVQLLYAFSSYICEYKQCAVYSDDFENLPAQAWKWDL</sequence>
<accession>A0A8S1D4F5</accession>
<feature type="signal peptide" evidence="2">
    <location>
        <begin position="1"/>
        <end position="15"/>
    </location>
</feature>
<dbReference type="InterPro" id="IPR039329">
    <property type="entry name" value="SIAE"/>
</dbReference>
<feature type="chain" id="PRO_5035917869" description="Sialate O-acetylesterase domain-containing protein" evidence="2">
    <location>
        <begin position="16"/>
        <end position="483"/>
    </location>
</feature>